<organism evidence="2 3">
    <name type="scientific">Oedothorax gibbosus</name>
    <dbReference type="NCBI Taxonomy" id="931172"/>
    <lineage>
        <taxon>Eukaryota</taxon>
        <taxon>Metazoa</taxon>
        <taxon>Ecdysozoa</taxon>
        <taxon>Arthropoda</taxon>
        <taxon>Chelicerata</taxon>
        <taxon>Arachnida</taxon>
        <taxon>Araneae</taxon>
        <taxon>Araneomorphae</taxon>
        <taxon>Entelegynae</taxon>
        <taxon>Araneoidea</taxon>
        <taxon>Linyphiidae</taxon>
        <taxon>Erigoninae</taxon>
        <taxon>Oedothorax</taxon>
    </lineage>
</organism>
<dbReference type="AlphaFoldDB" id="A0AAV6VBS3"/>
<reference evidence="2 3" key="1">
    <citation type="journal article" date="2022" name="Nat. Ecol. Evol.">
        <title>A masculinizing supergene underlies an exaggerated male reproductive morph in a spider.</title>
        <authorList>
            <person name="Hendrickx F."/>
            <person name="De Corte Z."/>
            <person name="Sonet G."/>
            <person name="Van Belleghem S.M."/>
            <person name="Kostlbacher S."/>
            <person name="Vangestel C."/>
        </authorList>
    </citation>
    <scope>NUCLEOTIDE SEQUENCE [LARGE SCALE GENOMIC DNA]</scope>
    <source>
        <strain evidence="2">W744_W776</strain>
    </source>
</reference>
<proteinExistence type="predicted"/>
<dbReference type="Pfam" id="PF08585">
    <property type="entry name" value="RMI1_N_C"/>
    <property type="match status" value="1"/>
</dbReference>
<keyword evidence="3" id="KW-1185">Reference proteome</keyword>
<sequence length="130" mass="14388">MKGATSTEKIRHTKISPDLGVVQIQKIKNATAPKYEYGSGAPPILRLLLTDGNTHINCCNGGNGSLSGTKIYLKPGKIPMQNSFMLLSEHQFTVLGGFVDQLVSKWQLIKLPNEKTKPDLYQQQYNSNLQ</sequence>
<accession>A0AAV6VBS3</accession>
<dbReference type="Proteomes" id="UP000827092">
    <property type="component" value="Unassembled WGS sequence"/>
</dbReference>
<dbReference type="InterPro" id="IPR013894">
    <property type="entry name" value="RMI1_OB"/>
</dbReference>
<evidence type="ECO:0000313" key="2">
    <source>
        <dbReference type="EMBL" id="KAG8194112.1"/>
    </source>
</evidence>
<protein>
    <recommendedName>
        <fullName evidence="1">RecQ mediated genome instability protein 1 OB-fold domain-containing protein</fullName>
    </recommendedName>
</protein>
<comment type="caution">
    <text evidence="2">The sequence shown here is derived from an EMBL/GenBank/DDBJ whole genome shotgun (WGS) entry which is preliminary data.</text>
</comment>
<evidence type="ECO:0000259" key="1">
    <source>
        <dbReference type="Pfam" id="PF08585"/>
    </source>
</evidence>
<feature type="domain" description="RecQ mediated genome instability protein 1 OB-fold" evidence="1">
    <location>
        <begin position="45"/>
        <end position="107"/>
    </location>
</feature>
<dbReference type="InterPro" id="IPR042470">
    <property type="entry name" value="RMI1_N_C_sf"/>
</dbReference>
<name>A0AAV6VBS3_9ARAC</name>
<dbReference type="EMBL" id="JAFNEN010000109">
    <property type="protein sequence ID" value="KAG8194112.1"/>
    <property type="molecule type" value="Genomic_DNA"/>
</dbReference>
<gene>
    <name evidence="2" type="ORF">JTE90_003052</name>
</gene>
<dbReference type="Gene3D" id="2.40.50.770">
    <property type="entry name" value="RecQ-mediated genome instability protein Rmi1, C-terminal domain"/>
    <property type="match status" value="1"/>
</dbReference>
<evidence type="ECO:0000313" key="3">
    <source>
        <dbReference type="Proteomes" id="UP000827092"/>
    </source>
</evidence>